<dbReference type="InterPro" id="IPR036034">
    <property type="entry name" value="PDZ_sf"/>
</dbReference>
<dbReference type="SMART" id="SM00228">
    <property type="entry name" value="PDZ"/>
    <property type="match status" value="1"/>
</dbReference>
<dbReference type="EMBL" id="DVOD01000038">
    <property type="protein sequence ID" value="HIU92533.1"/>
    <property type="molecule type" value="Genomic_DNA"/>
</dbReference>
<dbReference type="PANTHER" id="PTHR32060:SF30">
    <property type="entry name" value="CARBOXY-TERMINAL PROCESSING PROTEASE CTPA"/>
    <property type="match status" value="1"/>
</dbReference>
<dbReference type="GO" id="GO:0008236">
    <property type="term" value="F:serine-type peptidase activity"/>
    <property type="evidence" value="ECO:0007669"/>
    <property type="project" value="UniProtKB-KW"/>
</dbReference>
<reference evidence="7" key="1">
    <citation type="submission" date="2020-10" db="EMBL/GenBank/DDBJ databases">
        <authorList>
            <person name="Gilroy R."/>
        </authorList>
    </citation>
    <scope>NUCLEOTIDE SEQUENCE</scope>
    <source>
        <strain evidence="7">CHK154-7741</strain>
    </source>
</reference>
<feature type="chain" id="PRO_5038474804" evidence="5">
    <location>
        <begin position="24"/>
        <end position="227"/>
    </location>
</feature>
<dbReference type="FunFam" id="2.30.42.10:FF:000063">
    <property type="entry name" value="Peptidase, S41 family"/>
    <property type="match status" value="1"/>
</dbReference>
<gene>
    <name evidence="7" type="ORF">IAD26_05300</name>
</gene>
<evidence type="ECO:0000256" key="1">
    <source>
        <dbReference type="ARBA" id="ARBA00009179"/>
    </source>
</evidence>
<proteinExistence type="inferred from homology"/>
<comment type="caution">
    <text evidence="7">The sequence shown here is derived from an EMBL/GenBank/DDBJ whole genome shotgun (WGS) entry which is preliminary data.</text>
</comment>
<dbReference type="CDD" id="cd06782">
    <property type="entry name" value="cpPDZ_CPP-like"/>
    <property type="match status" value="1"/>
</dbReference>
<dbReference type="InterPro" id="IPR041489">
    <property type="entry name" value="PDZ_6"/>
</dbReference>
<evidence type="ECO:0000256" key="4">
    <source>
        <dbReference type="ARBA" id="ARBA00022825"/>
    </source>
</evidence>
<dbReference type="AlphaFoldDB" id="A0A9D1MZS4"/>
<keyword evidence="2" id="KW-0645">Protease</keyword>
<dbReference type="Pfam" id="PF17820">
    <property type="entry name" value="PDZ_6"/>
    <property type="match status" value="1"/>
</dbReference>
<dbReference type="InterPro" id="IPR028204">
    <property type="entry name" value="Tricorn_C1"/>
</dbReference>
<dbReference type="PROSITE" id="PS50106">
    <property type="entry name" value="PDZ"/>
    <property type="match status" value="1"/>
</dbReference>
<reference evidence="7" key="2">
    <citation type="journal article" date="2021" name="PeerJ">
        <title>Extensive microbial diversity within the chicken gut microbiome revealed by metagenomics and culture.</title>
        <authorList>
            <person name="Gilroy R."/>
            <person name="Ravi A."/>
            <person name="Getino M."/>
            <person name="Pursley I."/>
            <person name="Horton D.L."/>
            <person name="Alikhan N.F."/>
            <person name="Baker D."/>
            <person name="Gharbi K."/>
            <person name="Hall N."/>
            <person name="Watson M."/>
            <person name="Adriaenssens E.M."/>
            <person name="Foster-Nyarko E."/>
            <person name="Jarju S."/>
            <person name="Secka A."/>
            <person name="Antonio M."/>
            <person name="Oren A."/>
            <person name="Chaudhuri R.R."/>
            <person name="La Ragione R."/>
            <person name="Hildebrand F."/>
            <person name="Pallen M.J."/>
        </authorList>
    </citation>
    <scope>NUCLEOTIDE SEQUENCE</scope>
    <source>
        <strain evidence="7">CHK154-7741</strain>
    </source>
</reference>
<evidence type="ECO:0000256" key="3">
    <source>
        <dbReference type="ARBA" id="ARBA00022801"/>
    </source>
</evidence>
<dbReference type="GO" id="GO:0030288">
    <property type="term" value="C:outer membrane-bounded periplasmic space"/>
    <property type="evidence" value="ECO:0007669"/>
    <property type="project" value="TreeGrafter"/>
</dbReference>
<comment type="similarity">
    <text evidence="1">Belongs to the peptidase S41A family.</text>
</comment>
<sequence>MKINLKKYGLTAFALLVIFVASAITTSGGVFASSPQQLYDQVWKLINSKYVDHTNNQQDWKRWKNKYDKVINTDEDAYVAIQTMLASLNDPYTKFLDPKEFEDETSSIKGSLKGIGVQIGLREGKLVIIAPIEDTPGEKAGLLAEDEILEIDGKSTKGITIDKAADQIRGEEGTYVTLLIKRKNQENKLYKIQRAEIEIKSVSTKTPEKAQLDDCVGYIRLSSFISK</sequence>
<evidence type="ECO:0000256" key="5">
    <source>
        <dbReference type="SAM" id="SignalP"/>
    </source>
</evidence>
<evidence type="ECO:0000259" key="6">
    <source>
        <dbReference type="PROSITE" id="PS50106"/>
    </source>
</evidence>
<name>A0A9D1MZS4_9CLOT</name>
<dbReference type="Gene3D" id="3.90.226.10">
    <property type="entry name" value="2-enoyl-CoA Hydratase, Chain A, domain 1"/>
    <property type="match status" value="1"/>
</dbReference>
<dbReference type="GO" id="GO:0006508">
    <property type="term" value="P:proteolysis"/>
    <property type="evidence" value="ECO:0007669"/>
    <property type="project" value="UniProtKB-KW"/>
</dbReference>
<feature type="signal peptide" evidence="5">
    <location>
        <begin position="1"/>
        <end position="23"/>
    </location>
</feature>
<keyword evidence="4" id="KW-0720">Serine protease</keyword>
<dbReference type="PANTHER" id="PTHR32060">
    <property type="entry name" value="TAIL-SPECIFIC PROTEASE"/>
    <property type="match status" value="1"/>
</dbReference>
<dbReference type="Gene3D" id="3.30.750.44">
    <property type="match status" value="1"/>
</dbReference>
<evidence type="ECO:0000313" key="8">
    <source>
        <dbReference type="Proteomes" id="UP000886748"/>
    </source>
</evidence>
<feature type="domain" description="PDZ" evidence="6">
    <location>
        <begin position="105"/>
        <end position="183"/>
    </location>
</feature>
<dbReference type="Gene3D" id="2.30.42.10">
    <property type="match status" value="1"/>
</dbReference>
<dbReference type="InterPro" id="IPR029045">
    <property type="entry name" value="ClpP/crotonase-like_dom_sf"/>
</dbReference>
<dbReference type="SUPFAM" id="SSF52096">
    <property type="entry name" value="ClpP/crotonase"/>
    <property type="match status" value="1"/>
</dbReference>
<feature type="non-terminal residue" evidence="7">
    <location>
        <position position="227"/>
    </location>
</feature>
<dbReference type="InterPro" id="IPR001478">
    <property type="entry name" value="PDZ"/>
</dbReference>
<accession>A0A9D1MZS4</accession>
<organism evidence="7 8">
    <name type="scientific">Candidatus Limenecus avicola</name>
    <dbReference type="NCBI Taxonomy" id="2840847"/>
    <lineage>
        <taxon>Bacteria</taxon>
        <taxon>Bacillati</taxon>
        <taxon>Bacillota</taxon>
        <taxon>Clostridia</taxon>
        <taxon>Eubacteriales</taxon>
        <taxon>Clostridiaceae</taxon>
        <taxon>Clostridiaceae incertae sedis</taxon>
        <taxon>Candidatus Limenecus</taxon>
    </lineage>
</organism>
<dbReference type="Pfam" id="PF14684">
    <property type="entry name" value="Tricorn_C1"/>
    <property type="match status" value="1"/>
</dbReference>
<dbReference type="Proteomes" id="UP000886748">
    <property type="component" value="Unassembled WGS sequence"/>
</dbReference>
<keyword evidence="5" id="KW-0732">Signal</keyword>
<protein>
    <submittedName>
        <fullName evidence="7">PDZ domain-containing protein</fullName>
    </submittedName>
</protein>
<evidence type="ECO:0000313" key="7">
    <source>
        <dbReference type="EMBL" id="HIU92533.1"/>
    </source>
</evidence>
<dbReference type="SUPFAM" id="SSF50156">
    <property type="entry name" value="PDZ domain-like"/>
    <property type="match status" value="1"/>
</dbReference>
<dbReference type="GO" id="GO:0007165">
    <property type="term" value="P:signal transduction"/>
    <property type="evidence" value="ECO:0007669"/>
    <property type="project" value="TreeGrafter"/>
</dbReference>
<dbReference type="GO" id="GO:0004175">
    <property type="term" value="F:endopeptidase activity"/>
    <property type="evidence" value="ECO:0007669"/>
    <property type="project" value="TreeGrafter"/>
</dbReference>
<evidence type="ECO:0000256" key="2">
    <source>
        <dbReference type="ARBA" id="ARBA00022670"/>
    </source>
</evidence>
<keyword evidence="3" id="KW-0378">Hydrolase</keyword>